<dbReference type="SUPFAM" id="SSF48371">
    <property type="entry name" value="ARM repeat"/>
    <property type="match status" value="1"/>
</dbReference>
<evidence type="ECO:0000256" key="1">
    <source>
        <dbReference type="ARBA" id="ARBA00024336"/>
    </source>
</evidence>
<feature type="region of interest" description="Disordered" evidence="2">
    <location>
        <begin position="465"/>
        <end position="491"/>
    </location>
</feature>
<protein>
    <submittedName>
        <fullName evidence="5">FHF complex subunit HOOK-interacting protein 2B isoform X1</fullName>
    </submittedName>
</protein>
<organism evidence="4 5">
    <name type="scientific">Pogona vitticeps</name>
    <name type="common">central bearded dragon</name>
    <dbReference type="NCBI Taxonomy" id="103695"/>
    <lineage>
        <taxon>Eukaryota</taxon>
        <taxon>Metazoa</taxon>
        <taxon>Chordata</taxon>
        <taxon>Craniata</taxon>
        <taxon>Vertebrata</taxon>
        <taxon>Euteleostomi</taxon>
        <taxon>Lepidosauria</taxon>
        <taxon>Squamata</taxon>
        <taxon>Bifurcata</taxon>
        <taxon>Unidentata</taxon>
        <taxon>Episquamata</taxon>
        <taxon>Toxicofera</taxon>
        <taxon>Iguania</taxon>
        <taxon>Acrodonta</taxon>
        <taxon>Agamidae</taxon>
        <taxon>Amphibolurinae</taxon>
        <taxon>Pogona</taxon>
    </lineage>
</organism>
<dbReference type="Pfam" id="PF10257">
    <property type="entry name" value="RAI16-like"/>
    <property type="match status" value="1"/>
</dbReference>
<evidence type="ECO:0000259" key="3">
    <source>
        <dbReference type="Pfam" id="PF19314"/>
    </source>
</evidence>
<dbReference type="Pfam" id="PF19311">
    <property type="entry name" value="KELAA"/>
    <property type="match status" value="1"/>
</dbReference>
<dbReference type="Pfam" id="PF19314">
    <property type="entry name" value="DUF5917"/>
    <property type="match status" value="1"/>
</dbReference>
<dbReference type="InterPro" id="IPR019384">
    <property type="entry name" value="FHIP"/>
</dbReference>
<feature type="compositionally biased region" description="Basic and acidic residues" evidence="2">
    <location>
        <begin position="474"/>
        <end position="488"/>
    </location>
</feature>
<evidence type="ECO:0000256" key="2">
    <source>
        <dbReference type="SAM" id="MobiDB-lite"/>
    </source>
</evidence>
<dbReference type="InterPro" id="IPR016024">
    <property type="entry name" value="ARM-type_fold"/>
</dbReference>
<evidence type="ECO:0000313" key="4">
    <source>
        <dbReference type="Proteomes" id="UP001652642"/>
    </source>
</evidence>
<keyword evidence="4" id="KW-1185">Reference proteome</keyword>
<dbReference type="InterPro" id="IPR045668">
    <property type="entry name" value="FHIP_KELAA_motif"/>
</dbReference>
<dbReference type="RefSeq" id="XP_072835221.1">
    <property type="nucleotide sequence ID" value="XM_072979120.1"/>
</dbReference>
<dbReference type="GeneID" id="110072073"/>
<dbReference type="PANTHER" id="PTHR21705">
    <property type="entry name" value="RAI16 PROTEIN-RELATED"/>
    <property type="match status" value="1"/>
</dbReference>
<proteinExistence type="inferred from homology"/>
<dbReference type="Proteomes" id="UP001652642">
    <property type="component" value="Chromosome 8"/>
</dbReference>
<name>A0ABM5EPZ3_9SAUR</name>
<gene>
    <name evidence="5" type="primary">FHIP2B</name>
</gene>
<dbReference type="InterPro" id="IPR045669">
    <property type="entry name" value="FHIP_C"/>
</dbReference>
<feature type="domain" description="FHF complex subunit HOOK-interacting protein C-terminal" evidence="3">
    <location>
        <begin position="595"/>
        <end position="687"/>
    </location>
</feature>
<sequence>MALLGRLGALLQRAVDAEEPRLDLPAAFTEHWKGITHYYLEATDESKPAKQTDIPWHLKQMLDILVYEEKQQPVGETGPCLEYLLQHKVLETLGALGKAEYPPGMRSQVLLFFSRLLGQMQRPLLHYLNVYRPVQKLLQVGSDTLGPDPEKEVIQFVAVLCTKIRQDPSLLPCTLEDKPAGQPFRPGGASFGANAAPARPLPSGLEEAPDGVSPARPTSPAQNLVTSLVSLCKSKKRKVALKAQELLLLLTSMDHQAAALALTREGRLGPLLADRLCALLEAIPATLSPADLLTLPPVSWRLVGSSAEDGGAFPGQRDLEAFFGWLDFCDCLTKEAHPAVAGAVSEAVGQSLFLGMLQPQLLQMAEDGILLSTALLTRLARHIRAPALLRELVVFVLGDAEEPEGPDQQHRHLLRSHLIERCNHLSDEISRASLRLFEELLRLPDPHVVQALVLCHLEERSYVLRSPSGQEEPPGPREAEPSEDGLRDLEEDPYFMDGFPSVPFPASTERALPVLKPRAPSEGRTDVKEVVSSFLCLVPGEAKTSAYLEEAGYDAYVHDANTLFRECRSHAVQWNWPPAPRPLGSCTLGGPSFYEGHFLKVLFDRLTRILDQPYAVNLQVTSVLSRLALFPHPHLHEYLLDPYLPLAPGCRNLFSVLIRVIGDLMQRIHRVPDFPANLLLVRRRLMGLVPEEQRISHQTLLEGVVVLEEFCKELAAIVFVKSMTEGPP</sequence>
<evidence type="ECO:0000313" key="5">
    <source>
        <dbReference type="RefSeq" id="XP_072835221.1"/>
    </source>
</evidence>
<accession>A0ABM5EPZ3</accession>
<reference evidence="5" key="1">
    <citation type="submission" date="2025-08" db="UniProtKB">
        <authorList>
            <consortium name="RefSeq"/>
        </authorList>
    </citation>
    <scope>IDENTIFICATION</scope>
</reference>
<feature type="region of interest" description="Disordered" evidence="2">
    <location>
        <begin position="184"/>
        <end position="220"/>
    </location>
</feature>
<comment type="similarity">
    <text evidence="1">Belongs to the FHIP family.</text>
</comment>
<dbReference type="PANTHER" id="PTHR21705:SF9">
    <property type="entry name" value="FHF COMPLEX SUBUNIT HOOK-INTERACTING PROTEIN 2B"/>
    <property type="match status" value="1"/>
</dbReference>